<dbReference type="PANTHER" id="PTHR43649:SF31">
    <property type="entry name" value="SN-GLYCEROL-3-PHOSPHATE-BINDING PERIPLASMIC PROTEIN UGPB"/>
    <property type="match status" value="1"/>
</dbReference>
<dbReference type="Proteomes" id="UP000246635">
    <property type="component" value="Unassembled WGS sequence"/>
</dbReference>
<dbReference type="InterPro" id="IPR006059">
    <property type="entry name" value="SBP"/>
</dbReference>
<evidence type="ECO:0000256" key="3">
    <source>
        <dbReference type="ARBA" id="ARBA00022448"/>
    </source>
</evidence>
<evidence type="ECO:0000256" key="4">
    <source>
        <dbReference type="ARBA" id="ARBA00022729"/>
    </source>
</evidence>
<gene>
    <name evidence="5" type="ORF">DFQ01_11684</name>
</gene>
<comment type="caution">
    <text evidence="5">The sequence shown here is derived from an EMBL/GenBank/DDBJ whole genome shotgun (WGS) entry which is preliminary data.</text>
</comment>
<keyword evidence="5" id="KW-0762">Sugar transport</keyword>
<dbReference type="Pfam" id="PF01547">
    <property type="entry name" value="SBP_bac_1"/>
    <property type="match status" value="1"/>
</dbReference>
<dbReference type="RefSeq" id="WP_181394747.1">
    <property type="nucleotide sequence ID" value="NZ_QGTQ01000016.1"/>
</dbReference>
<proteinExistence type="inferred from homology"/>
<protein>
    <submittedName>
        <fullName evidence="5">Multiple sugar transport system substrate-binding protein</fullName>
    </submittedName>
</protein>
<keyword evidence="3" id="KW-0813">Transport</keyword>
<evidence type="ECO:0000256" key="2">
    <source>
        <dbReference type="ARBA" id="ARBA00008520"/>
    </source>
</evidence>
<dbReference type="EMBL" id="QGTQ01000016">
    <property type="protein sequence ID" value="PWV98685.1"/>
    <property type="molecule type" value="Genomic_DNA"/>
</dbReference>
<keyword evidence="6" id="KW-1185">Reference proteome</keyword>
<evidence type="ECO:0000256" key="1">
    <source>
        <dbReference type="ARBA" id="ARBA00004196"/>
    </source>
</evidence>
<sequence>MGVLTGTLVLAVALTGCSSSGGSKESGDLGILDRDDKGTLKIGYFDEQAFYSQYGNAFQAMFPNMTLEVISTEAAANAEDPVAAMEKLIDEQQPDALLLTEEQYAALAKKGKLYDLDAVVKQDNFDLDSYLPSVIELLKARGGGKLYGLSPSFSSQALYYNKDLFDKYGVPYPTNGMSWEDVMQLAKRFPVKKGTAGASLEKVRSDDALYGLTLPVQTTDSFELIRTIGEAKGLLYADRDSKLVTFDTAEWKAVVQSVVDGYKSGSISAPATGNGGGGGGMGGKLMIKGMGGNSTLSFGPDSMRFMSGQSAMSIDDTTLMNMMGVGTNMSVSTNAKGGDDKGGGEAGPGPMGMIDNWDVVSIPSDPAMKDVTGSMKLPNVFAINASGDNLSAAWEFLKYANGDQLAKTSAKSSPTLSSRVAYKTDLGGRNIDAFYTDKVNEQSLLQAETLPAGFANSFAEMAAGQINKAVDGTQTVDEAVKAIQSQGQNLLTKALASEEQA</sequence>
<accession>A0A2V2YRM1</accession>
<comment type="subcellular location">
    <subcellularLocation>
        <location evidence="1">Cell envelope</location>
    </subcellularLocation>
</comment>
<dbReference type="GO" id="GO:0030313">
    <property type="term" value="C:cell envelope"/>
    <property type="evidence" value="ECO:0007669"/>
    <property type="project" value="UniProtKB-SubCell"/>
</dbReference>
<dbReference type="PANTHER" id="PTHR43649">
    <property type="entry name" value="ARABINOSE-BINDING PROTEIN-RELATED"/>
    <property type="match status" value="1"/>
</dbReference>
<dbReference type="SUPFAM" id="SSF53850">
    <property type="entry name" value="Periplasmic binding protein-like II"/>
    <property type="match status" value="1"/>
</dbReference>
<evidence type="ECO:0000313" key="6">
    <source>
        <dbReference type="Proteomes" id="UP000246635"/>
    </source>
</evidence>
<dbReference type="InterPro" id="IPR050490">
    <property type="entry name" value="Bact_solute-bd_prot1"/>
</dbReference>
<name>A0A2V2YRM1_9BACL</name>
<reference evidence="5 6" key="1">
    <citation type="submission" date="2018-05" db="EMBL/GenBank/DDBJ databases">
        <title>Genomic Encyclopedia of Type Strains, Phase III (KMG-III): the genomes of soil and plant-associated and newly described type strains.</title>
        <authorList>
            <person name="Whitman W."/>
        </authorList>
    </citation>
    <scope>NUCLEOTIDE SEQUENCE [LARGE SCALE GENOMIC DNA]</scope>
    <source>
        <strain evidence="5 6">CECT 5696</strain>
    </source>
</reference>
<organism evidence="5 6">
    <name type="scientific">Paenibacillus cellulosilyticus</name>
    <dbReference type="NCBI Taxonomy" id="375489"/>
    <lineage>
        <taxon>Bacteria</taxon>
        <taxon>Bacillati</taxon>
        <taxon>Bacillota</taxon>
        <taxon>Bacilli</taxon>
        <taxon>Bacillales</taxon>
        <taxon>Paenibacillaceae</taxon>
        <taxon>Paenibacillus</taxon>
    </lineage>
</organism>
<evidence type="ECO:0000313" key="5">
    <source>
        <dbReference type="EMBL" id="PWV98685.1"/>
    </source>
</evidence>
<dbReference type="AlphaFoldDB" id="A0A2V2YRM1"/>
<comment type="similarity">
    <text evidence="2">Belongs to the bacterial solute-binding protein 1 family.</text>
</comment>
<keyword evidence="4" id="KW-0732">Signal</keyword>
<dbReference type="Gene3D" id="3.40.190.10">
    <property type="entry name" value="Periplasmic binding protein-like II"/>
    <property type="match status" value="1"/>
</dbReference>